<protein>
    <recommendedName>
        <fullName evidence="3">OsmC-like protein</fullName>
    </recommendedName>
</protein>
<dbReference type="VEuPathDB" id="TrichDB:TVAGG3_0190170"/>
<dbReference type="InterPro" id="IPR036102">
    <property type="entry name" value="OsmC/Ohrsf"/>
</dbReference>
<keyword evidence="2" id="KW-1185">Reference proteome</keyword>
<dbReference type="AlphaFoldDB" id="A2ET93"/>
<dbReference type="SMR" id="A2ET93"/>
<dbReference type="PANTHER" id="PTHR34352:SF1">
    <property type="entry name" value="PROTEIN YHFA"/>
    <property type="match status" value="1"/>
</dbReference>
<reference evidence="1" key="1">
    <citation type="submission" date="2006-10" db="EMBL/GenBank/DDBJ databases">
        <authorList>
            <person name="Amadeo P."/>
            <person name="Zhao Q."/>
            <person name="Wortman J."/>
            <person name="Fraser-Liggett C."/>
            <person name="Carlton J."/>
        </authorList>
    </citation>
    <scope>NUCLEOTIDE SEQUENCE</scope>
    <source>
        <strain evidence="1">G3</strain>
    </source>
</reference>
<dbReference type="InterPro" id="IPR003718">
    <property type="entry name" value="OsmC/Ohr_fam"/>
</dbReference>
<dbReference type="KEGG" id="tva:4761996"/>
<reference evidence="1" key="2">
    <citation type="journal article" date="2007" name="Science">
        <title>Draft genome sequence of the sexually transmitted pathogen Trichomonas vaginalis.</title>
        <authorList>
            <person name="Carlton J.M."/>
            <person name="Hirt R.P."/>
            <person name="Silva J.C."/>
            <person name="Delcher A.L."/>
            <person name="Schatz M."/>
            <person name="Zhao Q."/>
            <person name="Wortman J.R."/>
            <person name="Bidwell S.L."/>
            <person name="Alsmark U.C.M."/>
            <person name="Besteiro S."/>
            <person name="Sicheritz-Ponten T."/>
            <person name="Noel C.J."/>
            <person name="Dacks J.B."/>
            <person name="Foster P.G."/>
            <person name="Simillion C."/>
            <person name="Van de Peer Y."/>
            <person name="Miranda-Saavedra D."/>
            <person name="Barton G.J."/>
            <person name="Westrop G.D."/>
            <person name="Mueller S."/>
            <person name="Dessi D."/>
            <person name="Fiori P.L."/>
            <person name="Ren Q."/>
            <person name="Paulsen I."/>
            <person name="Zhang H."/>
            <person name="Bastida-Corcuera F.D."/>
            <person name="Simoes-Barbosa A."/>
            <person name="Brown M.T."/>
            <person name="Hayes R.D."/>
            <person name="Mukherjee M."/>
            <person name="Okumura C.Y."/>
            <person name="Schneider R."/>
            <person name="Smith A.J."/>
            <person name="Vanacova S."/>
            <person name="Villalvazo M."/>
            <person name="Haas B.J."/>
            <person name="Pertea M."/>
            <person name="Feldblyum T.V."/>
            <person name="Utterback T.R."/>
            <person name="Shu C.L."/>
            <person name="Osoegawa K."/>
            <person name="de Jong P.J."/>
            <person name="Hrdy I."/>
            <person name="Horvathova L."/>
            <person name="Zubacova Z."/>
            <person name="Dolezal P."/>
            <person name="Malik S.B."/>
            <person name="Logsdon J.M. Jr."/>
            <person name="Henze K."/>
            <person name="Gupta A."/>
            <person name="Wang C.C."/>
            <person name="Dunne R.L."/>
            <person name="Upcroft J.A."/>
            <person name="Upcroft P."/>
            <person name="White O."/>
            <person name="Salzberg S.L."/>
            <person name="Tang P."/>
            <person name="Chiu C.-H."/>
            <person name="Lee Y.-S."/>
            <person name="Embley T.M."/>
            <person name="Coombs G.H."/>
            <person name="Mottram J.C."/>
            <person name="Tachezy J."/>
            <person name="Fraser-Liggett C.M."/>
            <person name="Johnson P.J."/>
        </authorList>
    </citation>
    <scope>NUCLEOTIDE SEQUENCE [LARGE SCALE GENOMIC DNA]</scope>
    <source>
        <strain evidence="1">G3</strain>
    </source>
</reference>
<dbReference type="InParanoid" id="A2ET93"/>
<evidence type="ECO:0000313" key="1">
    <source>
        <dbReference type="EMBL" id="EAY04146.1"/>
    </source>
</evidence>
<dbReference type="Pfam" id="PF02566">
    <property type="entry name" value="OsmC"/>
    <property type="match status" value="1"/>
</dbReference>
<dbReference type="VEuPathDB" id="TrichDB:TVAG_125860"/>
<evidence type="ECO:0000313" key="2">
    <source>
        <dbReference type="Proteomes" id="UP000001542"/>
    </source>
</evidence>
<dbReference type="EMBL" id="DS113484">
    <property type="protein sequence ID" value="EAY04146.1"/>
    <property type="molecule type" value="Genomic_DNA"/>
</dbReference>
<sequence length="142" mass="16018">MSLIATPSRSFAKITTKLVDGFDWISKNEEGKSMIFSTGDNGKYPDPPEALVMALGACAGATVKSIFDFKKYKYSKLDLDLEYEYTKVPQTRVETINVTINTDAEIEPDRMKKIIETTENKGCYVAGSLKYQVNLKMTYKKF</sequence>
<dbReference type="PANTHER" id="PTHR34352">
    <property type="entry name" value="PROTEIN YHFA"/>
    <property type="match status" value="1"/>
</dbReference>
<evidence type="ECO:0008006" key="3">
    <source>
        <dbReference type="Google" id="ProtNLM"/>
    </source>
</evidence>
<dbReference type="Gene3D" id="3.30.300.20">
    <property type="match status" value="1"/>
</dbReference>
<name>A2ET93_TRIV3</name>
<gene>
    <name evidence="1" type="ORF">TVAG_125860</name>
</gene>
<dbReference type="SUPFAM" id="SSF82784">
    <property type="entry name" value="OsmC-like"/>
    <property type="match status" value="1"/>
</dbReference>
<proteinExistence type="predicted"/>
<dbReference type="RefSeq" id="XP_001316369.1">
    <property type="nucleotide sequence ID" value="XM_001316334.1"/>
</dbReference>
<dbReference type="Proteomes" id="UP000001542">
    <property type="component" value="Unassembled WGS sequence"/>
</dbReference>
<organism evidence="1 2">
    <name type="scientific">Trichomonas vaginalis (strain ATCC PRA-98 / G3)</name>
    <dbReference type="NCBI Taxonomy" id="412133"/>
    <lineage>
        <taxon>Eukaryota</taxon>
        <taxon>Metamonada</taxon>
        <taxon>Parabasalia</taxon>
        <taxon>Trichomonadida</taxon>
        <taxon>Trichomonadidae</taxon>
        <taxon>Trichomonas</taxon>
    </lineage>
</organism>
<accession>A2ET93</accession>
<dbReference type="InterPro" id="IPR015946">
    <property type="entry name" value="KH_dom-like_a/b"/>
</dbReference>